<dbReference type="HOGENOM" id="CLU_1048971_0_0_14"/>
<dbReference type="STRING" id="1403316.PRV_01250"/>
<keyword evidence="7 11" id="KW-1133">Transmembrane helix</keyword>
<dbReference type="GO" id="GO:0042777">
    <property type="term" value="P:proton motive force-driven plasma membrane ATP synthesis"/>
    <property type="evidence" value="ECO:0007669"/>
    <property type="project" value="TreeGrafter"/>
</dbReference>
<sequence>MNFMELFFSSNNDNGYYQNEVKVPTIAFGVFLAMMFIFTLGAYYKDALYRTDSYDKLPKLLFIVFLLIRWIKNNTIKLLGSRNKFAIPFFIYIMLYFWACGIVNMLGFPGLLNFLLVPLTLSGLVFFGTLLFGVRGRSWGFFSDYCIWIKRKKKKIFPIPDVLAILGEFSKTASLAFRLWGNYFAGTLFLFMFSHVISPLKDILGLSGSIFTSFITIPLHLYFDVVDTVLHSTIFLFLTMTYWSLSSKSLHHHNDVETSYKANIN</sequence>
<keyword evidence="8" id="KW-0406">Ion transport</keyword>
<evidence type="ECO:0000256" key="7">
    <source>
        <dbReference type="ARBA" id="ARBA00022989"/>
    </source>
</evidence>
<protein>
    <recommendedName>
        <fullName evidence="14">F0F1 ATP synthase subunit A</fullName>
    </recommendedName>
</protein>
<keyword evidence="6" id="KW-0375">Hydrogen ion transport</keyword>
<evidence type="ECO:0000256" key="2">
    <source>
        <dbReference type="ARBA" id="ARBA00006810"/>
    </source>
</evidence>
<comment type="subcellular location">
    <subcellularLocation>
        <location evidence="1">Membrane</location>
        <topology evidence="1">Multi-pass membrane protein</topology>
    </subcellularLocation>
</comment>
<evidence type="ECO:0000313" key="12">
    <source>
        <dbReference type="EMBL" id="AGX89012.1"/>
    </source>
</evidence>
<evidence type="ECO:0000256" key="9">
    <source>
        <dbReference type="ARBA" id="ARBA00023136"/>
    </source>
</evidence>
<dbReference type="GO" id="GO:0005886">
    <property type="term" value="C:plasma membrane"/>
    <property type="evidence" value="ECO:0007669"/>
    <property type="project" value="TreeGrafter"/>
</dbReference>
<evidence type="ECO:0000256" key="10">
    <source>
        <dbReference type="ARBA" id="ARBA00023310"/>
    </source>
</evidence>
<feature type="transmembrane region" description="Helical" evidence="11">
    <location>
        <begin position="179"/>
        <end position="197"/>
    </location>
</feature>
<dbReference type="InterPro" id="IPR045082">
    <property type="entry name" value="ATP_syn_F0_a_bact/chloroplast"/>
</dbReference>
<dbReference type="KEGG" id="mpv:PRV_01250"/>
<feature type="transmembrane region" description="Helical" evidence="11">
    <location>
        <begin position="21"/>
        <end position="44"/>
    </location>
</feature>
<dbReference type="EMBL" id="CP006771">
    <property type="protein sequence ID" value="AGX89012.1"/>
    <property type="molecule type" value="Genomic_DNA"/>
</dbReference>
<dbReference type="InterPro" id="IPR000568">
    <property type="entry name" value="ATP_synth_F0_asu"/>
</dbReference>
<dbReference type="PATRIC" id="fig|1403316.3.peg.222"/>
<dbReference type="SUPFAM" id="SSF81336">
    <property type="entry name" value="F1F0 ATP synthase subunit A"/>
    <property type="match status" value="1"/>
</dbReference>
<gene>
    <name evidence="12" type="ORF">PRV_01250</name>
</gene>
<dbReference type="InterPro" id="IPR035908">
    <property type="entry name" value="F0_ATP_A_sf"/>
</dbReference>
<evidence type="ECO:0000256" key="4">
    <source>
        <dbReference type="ARBA" id="ARBA00022547"/>
    </source>
</evidence>
<proteinExistence type="inferred from homology"/>
<evidence type="ECO:0000256" key="1">
    <source>
        <dbReference type="ARBA" id="ARBA00004141"/>
    </source>
</evidence>
<dbReference type="GO" id="GO:0045259">
    <property type="term" value="C:proton-transporting ATP synthase complex"/>
    <property type="evidence" value="ECO:0007669"/>
    <property type="project" value="UniProtKB-KW"/>
</dbReference>
<keyword evidence="13" id="KW-1185">Reference proteome</keyword>
<dbReference type="AlphaFoldDB" id="U5NC70"/>
<evidence type="ECO:0000256" key="11">
    <source>
        <dbReference type="SAM" id="Phobius"/>
    </source>
</evidence>
<dbReference type="RefSeq" id="WP_022769463.1">
    <property type="nucleotide sequence ID" value="NC_022575.1"/>
</dbReference>
<evidence type="ECO:0000256" key="8">
    <source>
        <dbReference type="ARBA" id="ARBA00023065"/>
    </source>
</evidence>
<organism evidence="12 13">
    <name type="scientific">Mycoplasma parvum str. Indiana</name>
    <dbReference type="NCBI Taxonomy" id="1403316"/>
    <lineage>
        <taxon>Bacteria</taxon>
        <taxon>Bacillati</taxon>
        <taxon>Mycoplasmatota</taxon>
        <taxon>Mollicutes</taxon>
        <taxon>Mycoplasmataceae</taxon>
        <taxon>Mycoplasma</taxon>
    </lineage>
</organism>
<keyword evidence="5 11" id="KW-0812">Transmembrane</keyword>
<evidence type="ECO:0000313" key="13">
    <source>
        <dbReference type="Proteomes" id="UP000017119"/>
    </source>
</evidence>
<reference evidence="12 13" key="1">
    <citation type="journal article" date="2013" name="Genome Announc.">
        <title>Genome Sequence of Mycoplasma parvum (Formerly Eperythrozoon parvum), a Diminutive Hemoplasma of the Pig.</title>
        <authorList>
            <person name="do Nascimento N.C."/>
            <person name="Dos Santos A.P."/>
            <person name="Chu Y."/>
            <person name="Guimaraes A.M."/>
            <person name="Pagliaro A."/>
            <person name="Messick J.B."/>
        </authorList>
    </citation>
    <scope>NUCLEOTIDE SEQUENCE [LARGE SCALE GENOMIC DNA]</scope>
    <source>
        <strain evidence="12 13">Indiana</strain>
    </source>
</reference>
<evidence type="ECO:0008006" key="14">
    <source>
        <dbReference type="Google" id="ProtNLM"/>
    </source>
</evidence>
<name>U5NC70_9MOLU</name>
<comment type="similarity">
    <text evidence="2">Belongs to the ATPase A chain family.</text>
</comment>
<feature type="transmembrane region" description="Helical" evidence="11">
    <location>
        <begin position="114"/>
        <end position="134"/>
    </location>
</feature>
<dbReference type="Pfam" id="PF00119">
    <property type="entry name" value="ATP-synt_A"/>
    <property type="match status" value="1"/>
</dbReference>
<dbReference type="OrthoDB" id="9789241at2"/>
<feature type="transmembrane region" description="Helical" evidence="11">
    <location>
        <begin position="229"/>
        <end position="245"/>
    </location>
</feature>
<feature type="transmembrane region" description="Helical" evidence="11">
    <location>
        <begin position="204"/>
        <end position="223"/>
    </location>
</feature>
<evidence type="ECO:0000256" key="3">
    <source>
        <dbReference type="ARBA" id="ARBA00022448"/>
    </source>
</evidence>
<dbReference type="Gene3D" id="1.20.120.220">
    <property type="entry name" value="ATP synthase, F0 complex, subunit A"/>
    <property type="match status" value="1"/>
</dbReference>
<keyword evidence="4" id="KW-0138">CF(0)</keyword>
<accession>U5NC70</accession>
<feature type="transmembrane region" description="Helical" evidence="11">
    <location>
        <begin position="85"/>
        <end position="108"/>
    </location>
</feature>
<evidence type="ECO:0000256" key="5">
    <source>
        <dbReference type="ARBA" id="ARBA00022692"/>
    </source>
</evidence>
<dbReference type="PANTHER" id="PTHR42823">
    <property type="entry name" value="ATP SYNTHASE SUBUNIT A, CHLOROPLASTIC"/>
    <property type="match status" value="1"/>
</dbReference>
<dbReference type="PANTHER" id="PTHR42823:SF3">
    <property type="entry name" value="ATP SYNTHASE SUBUNIT A, CHLOROPLASTIC"/>
    <property type="match status" value="1"/>
</dbReference>
<keyword evidence="10" id="KW-0066">ATP synthesis</keyword>
<evidence type="ECO:0000256" key="6">
    <source>
        <dbReference type="ARBA" id="ARBA00022781"/>
    </source>
</evidence>
<dbReference type="GO" id="GO:0046933">
    <property type="term" value="F:proton-transporting ATP synthase activity, rotational mechanism"/>
    <property type="evidence" value="ECO:0007669"/>
    <property type="project" value="TreeGrafter"/>
</dbReference>
<keyword evidence="3" id="KW-0813">Transport</keyword>
<feature type="transmembrane region" description="Helical" evidence="11">
    <location>
        <begin position="56"/>
        <end position="73"/>
    </location>
</feature>
<dbReference type="Proteomes" id="UP000017119">
    <property type="component" value="Chromosome"/>
</dbReference>
<keyword evidence="9 11" id="KW-0472">Membrane</keyword>